<keyword evidence="1" id="KW-1133">Transmembrane helix</keyword>
<dbReference type="Pfam" id="PF06197">
    <property type="entry name" value="DUF998"/>
    <property type="match status" value="1"/>
</dbReference>
<protein>
    <recommendedName>
        <fullName evidence="4">DUF998 domain-containing protein</fullName>
    </recommendedName>
</protein>
<feature type="transmembrane region" description="Helical" evidence="1">
    <location>
        <begin position="12"/>
        <end position="36"/>
    </location>
</feature>
<evidence type="ECO:0000256" key="1">
    <source>
        <dbReference type="SAM" id="Phobius"/>
    </source>
</evidence>
<comment type="caution">
    <text evidence="2">The sequence shown here is derived from an EMBL/GenBank/DDBJ whole genome shotgun (WGS) entry which is preliminary data.</text>
</comment>
<accession>A0ABQ3DFE0</accession>
<keyword evidence="1" id="KW-0472">Membrane</keyword>
<proteinExistence type="predicted"/>
<keyword evidence="3" id="KW-1185">Reference proteome</keyword>
<evidence type="ECO:0000313" key="3">
    <source>
        <dbReference type="Proteomes" id="UP000599437"/>
    </source>
</evidence>
<organism evidence="2 3">
    <name type="scientific">Streptomyces chryseus</name>
    <dbReference type="NCBI Taxonomy" id="68186"/>
    <lineage>
        <taxon>Bacteria</taxon>
        <taxon>Bacillati</taxon>
        <taxon>Actinomycetota</taxon>
        <taxon>Actinomycetes</taxon>
        <taxon>Kitasatosporales</taxon>
        <taxon>Streptomycetaceae</taxon>
        <taxon>Streptomyces</taxon>
    </lineage>
</organism>
<feature type="transmembrane region" description="Helical" evidence="1">
    <location>
        <begin position="168"/>
        <end position="190"/>
    </location>
</feature>
<feature type="transmembrane region" description="Helical" evidence="1">
    <location>
        <begin position="205"/>
        <end position="222"/>
    </location>
</feature>
<reference evidence="3" key="1">
    <citation type="journal article" date="2019" name="Int. J. Syst. Evol. Microbiol.">
        <title>The Global Catalogue of Microorganisms (GCM) 10K type strain sequencing project: providing services to taxonomists for standard genome sequencing and annotation.</title>
        <authorList>
            <consortium name="The Broad Institute Genomics Platform"/>
            <consortium name="The Broad Institute Genome Sequencing Center for Infectious Disease"/>
            <person name="Wu L."/>
            <person name="Ma J."/>
        </authorList>
    </citation>
    <scope>NUCLEOTIDE SEQUENCE [LARGE SCALE GENOMIC DNA]</scope>
    <source>
        <strain evidence="3">JCM 4737</strain>
    </source>
</reference>
<feature type="transmembrane region" description="Helical" evidence="1">
    <location>
        <begin position="56"/>
        <end position="78"/>
    </location>
</feature>
<feature type="transmembrane region" description="Helical" evidence="1">
    <location>
        <begin position="85"/>
        <end position="102"/>
    </location>
</feature>
<dbReference type="InterPro" id="IPR009339">
    <property type="entry name" value="DUF998"/>
</dbReference>
<dbReference type="EMBL" id="BMVO01000001">
    <property type="protein sequence ID" value="GHA85668.1"/>
    <property type="molecule type" value="Genomic_DNA"/>
</dbReference>
<dbReference type="Proteomes" id="UP000599437">
    <property type="component" value="Unassembled WGS sequence"/>
</dbReference>
<sequence length="228" mass="23568">MPIAFLRRTRPAAVLLVLGAAAYSAWVLEAVLATGLDPLRTYVSELAASDQPFGGLFRSTDLVAGLLILAGALLALAGYRPRTRWDVTGWAALALFGAATAADSRLPMSCATTADAACAAREAAGLVPLTHAAHTWSSSVASTAAVVGVVALTVAARRRGRPSPLARFGPVLAAAEVAATVWTLSSIAAFEAGHGTWLLGAGQRLQVLIAVLWLVVLAWSVAREKVYA</sequence>
<feature type="transmembrane region" description="Helical" evidence="1">
    <location>
        <begin position="136"/>
        <end position="156"/>
    </location>
</feature>
<keyword evidence="1" id="KW-0812">Transmembrane</keyword>
<gene>
    <name evidence="2" type="ORF">GCM10010346_05360</name>
</gene>
<evidence type="ECO:0000313" key="2">
    <source>
        <dbReference type="EMBL" id="GHA85668.1"/>
    </source>
</evidence>
<evidence type="ECO:0008006" key="4">
    <source>
        <dbReference type="Google" id="ProtNLM"/>
    </source>
</evidence>
<dbReference type="RefSeq" id="WP_138895755.1">
    <property type="nucleotide sequence ID" value="NZ_BMVO01000001.1"/>
</dbReference>
<name>A0ABQ3DFE0_9ACTN</name>